<dbReference type="Proteomes" id="UP000013167">
    <property type="component" value="Unassembled WGS sequence"/>
</dbReference>
<dbReference type="AlphaFoldDB" id="N0E5G6"/>
<dbReference type="InterPro" id="IPR003356">
    <property type="entry name" value="DNA_methylase_A-5"/>
</dbReference>
<dbReference type="Gene3D" id="3.40.50.150">
    <property type="entry name" value="Vaccinia Virus protein VP39"/>
    <property type="match status" value="1"/>
</dbReference>
<feature type="domain" description="DNA methylase adenine-specific" evidence="1">
    <location>
        <begin position="3"/>
        <end position="206"/>
    </location>
</feature>
<dbReference type="SUPFAM" id="SSF53335">
    <property type="entry name" value="S-adenosyl-L-methionine-dependent methyltransferases"/>
    <property type="match status" value="1"/>
</dbReference>
<dbReference type="PANTHER" id="PTHR42998">
    <property type="entry name" value="TYPE I RESTRICTION ENZYME HINDVIIP M PROTEIN-RELATED"/>
    <property type="match status" value="1"/>
</dbReference>
<dbReference type="GO" id="GO:0003677">
    <property type="term" value="F:DNA binding"/>
    <property type="evidence" value="ECO:0007669"/>
    <property type="project" value="InterPro"/>
</dbReference>
<reference evidence="2 3" key="1">
    <citation type="journal article" date="2013" name="ISME J.">
        <title>A metabolic model for members of the genus Tetrasphaera involved in enhanced biological phosphorus removal.</title>
        <authorList>
            <person name="Kristiansen R."/>
            <person name="Nguyen H.T.T."/>
            <person name="Saunders A.M."/>
            <person name="Nielsen J.L."/>
            <person name="Wimmer R."/>
            <person name="Le V.Q."/>
            <person name="McIlroy S.J."/>
            <person name="Petrovski S."/>
            <person name="Seviour R.J."/>
            <person name="Calteau A."/>
            <person name="Nielsen K.L."/>
            <person name="Nielsen P.H."/>
        </authorList>
    </citation>
    <scope>NUCLEOTIDE SEQUENCE [LARGE SCALE GENOMIC DNA]</scope>
    <source>
        <strain evidence="2 3">Lp2</strain>
    </source>
</reference>
<dbReference type="EMBL" id="CAIZ01000161">
    <property type="protein sequence ID" value="CCH71285.1"/>
    <property type="molecule type" value="Genomic_DNA"/>
</dbReference>
<organism evidence="2 3">
    <name type="scientific">Phycicoccus elongatus Lp2</name>
    <dbReference type="NCBI Taxonomy" id="1193181"/>
    <lineage>
        <taxon>Bacteria</taxon>
        <taxon>Bacillati</taxon>
        <taxon>Actinomycetota</taxon>
        <taxon>Actinomycetes</taxon>
        <taxon>Micrococcales</taxon>
        <taxon>Intrasporangiaceae</taxon>
        <taxon>Phycicoccus</taxon>
    </lineage>
</organism>
<proteinExistence type="predicted"/>
<dbReference type="InterPro" id="IPR052916">
    <property type="entry name" value="Type-I_RE_MTase_Subunit"/>
</dbReference>
<evidence type="ECO:0000313" key="2">
    <source>
        <dbReference type="EMBL" id="CCH71285.1"/>
    </source>
</evidence>
<keyword evidence="2" id="KW-0489">Methyltransferase</keyword>
<keyword evidence="3" id="KW-1185">Reference proteome</keyword>
<dbReference type="Pfam" id="PF02384">
    <property type="entry name" value="N6_Mtase"/>
    <property type="match status" value="1"/>
</dbReference>
<evidence type="ECO:0000313" key="3">
    <source>
        <dbReference type="Proteomes" id="UP000013167"/>
    </source>
</evidence>
<dbReference type="PANTHER" id="PTHR42998:SF1">
    <property type="entry name" value="TYPE I RESTRICTION ENZYME HINDI METHYLASE SUBUNIT"/>
    <property type="match status" value="1"/>
</dbReference>
<dbReference type="eggNOG" id="COG0286">
    <property type="taxonomic scope" value="Bacteria"/>
</dbReference>
<dbReference type="InterPro" id="IPR029063">
    <property type="entry name" value="SAM-dependent_MTases_sf"/>
</dbReference>
<keyword evidence="2" id="KW-0808">Transferase</keyword>
<dbReference type="GO" id="GO:0008170">
    <property type="term" value="F:N-methyltransferase activity"/>
    <property type="evidence" value="ECO:0007669"/>
    <property type="project" value="InterPro"/>
</dbReference>
<accession>N0E5G6</accession>
<dbReference type="GO" id="GO:0032259">
    <property type="term" value="P:methylation"/>
    <property type="evidence" value="ECO:0007669"/>
    <property type="project" value="UniProtKB-KW"/>
</dbReference>
<evidence type="ECO:0000259" key="1">
    <source>
        <dbReference type="Pfam" id="PF02384"/>
    </source>
</evidence>
<sequence>MGVVYDPACGIGAALVHFIALVAAPARVVGHDINSRALHIASERAQLHGADLELARTNVLLEDAEPSLRADVIIFEPPFGIKQQSPGRLIDPRFEFGTPPRSSADTTWLQHVIANLTEDGRGFVLTPAGTIFRGGEESRVRTELVRRGCVEAVVGLPGKMLPHVSIPLALWVLRRPVRTAATERILFVDASETDSPETRVATWLSDPNTRD</sequence>
<dbReference type="HOGENOM" id="CLU_107085_0_0_11"/>
<gene>
    <name evidence="2" type="ORF">BN10_880010</name>
</gene>
<protein>
    <submittedName>
        <fullName evidence="2">N-6 DNA methylase</fullName>
    </submittedName>
</protein>
<name>N0E5G6_9MICO</name>
<dbReference type="PRINTS" id="PR00507">
    <property type="entry name" value="N12N6MTFRASE"/>
</dbReference>
<comment type="caution">
    <text evidence="2">The sequence shown here is derived from an EMBL/GenBank/DDBJ whole genome shotgun (WGS) entry which is preliminary data.</text>
</comment>
<dbReference type="CDD" id="cd02440">
    <property type="entry name" value="AdoMet_MTases"/>
    <property type="match status" value="1"/>
</dbReference>
<dbReference type="STRING" id="1193181.BN10_880010"/>